<proteinExistence type="predicted"/>
<protein>
    <recommendedName>
        <fullName evidence="2">PEGA domain-containing protein</fullName>
    </recommendedName>
</protein>
<feature type="non-terminal residue" evidence="1">
    <location>
        <position position="1"/>
    </location>
</feature>
<feature type="non-terminal residue" evidence="1">
    <location>
        <position position="481"/>
    </location>
</feature>
<dbReference type="AlphaFoldDB" id="A0A0F9AND0"/>
<evidence type="ECO:0000313" key="1">
    <source>
        <dbReference type="EMBL" id="KKL10880.1"/>
    </source>
</evidence>
<reference evidence="1" key="1">
    <citation type="journal article" date="2015" name="Nature">
        <title>Complex archaea that bridge the gap between prokaryotes and eukaryotes.</title>
        <authorList>
            <person name="Spang A."/>
            <person name="Saw J.H."/>
            <person name="Jorgensen S.L."/>
            <person name="Zaremba-Niedzwiedzka K."/>
            <person name="Martijn J."/>
            <person name="Lind A.E."/>
            <person name="van Eijk R."/>
            <person name="Schleper C."/>
            <person name="Guy L."/>
            <person name="Ettema T.J."/>
        </authorList>
    </citation>
    <scope>NUCLEOTIDE SEQUENCE</scope>
</reference>
<sequence length="481" mass="53817">RNLPVTFTTKDSVGTEFLLKMGTSRYNVMEGEAMMVIPQFPPPAPPPPEPPPEYPKTVSRGAYSYEARNLEEEKQFKEFLGIDPAGDDLDTWLSKRDKAGLEQWHDYWFKIFTNLERHDVLGFIDSKRDEYLAKLEPPPVEPPVEKWYTRLFGWSDKDMETAAIINPIVFMSGISHFLEITFPDVNFGPEITITPFLHELGLWLFFAPAFSTTVEGLIKAGATTAEANKITTLMKEKGFIKALDIMKANPLKYAKAFAKLTPETASQILKGMKKDQLAGLATNVFKASWDDALRATAPLWRKTMFAAAKHKWLGFFGLISLAGTIMGTDLWGNWSIVDNLQFMSGREADDILKEVAAGRMSKENALVELNQMLDIVKAGEIKVKTSAGWNLFQIIFAPLWDDLAALTTKKLENAIAKLEEIEPVTEEEKELIEENKGILNIAVSPADAVLTIAERPGITSEGTYDVLVGNYTIKASKEGYY</sequence>
<comment type="caution">
    <text evidence="1">The sequence shown here is derived from an EMBL/GenBank/DDBJ whole genome shotgun (WGS) entry which is preliminary data.</text>
</comment>
<dbReference type="EMBL" id="LAZR01041884">
    <property type="protein sequence ID" value="KKL10880.1"/>
    <property type="molecule type" value="Genomic_DNA"/>
</dbReference>
<gene>
    <name evidence="1" type="ORF">LCGC14_2551400</name>
</gene>
<evidence type="ECO:0008006" key="2">
    <source>
        <dbReference type="Google" id="ProtNLM"/>
    </source>
</evidence>
<accession>A0A0F9AND0</accession>
<name>A0A0F9AND0_9ZZZZ</name>
<organism evidence="1">
    <name type="scientific">marine sediment metagenome</name>
    <dbReference type="NCBI Taxonomy" id="412755"/>
    <lineage>
        <taxon>unclassified sequences</taxon>
        <taxon>metagenomes</taxon>
        <taxon>ecological metagenomes</taxon>
    </lineage>
</organism>